<evidence type="ECO:0000256" key="13">
    <source>
        <dbReference type="SAM" id="MobiDB-lite"/>
    </source>
</evidence>
<dbReference type="GO" id="GO:0008081">
    <property type="term" value="F:phosphoric diester hydrolase activity"/>
    <property type="evidence" value="ECO:0007669"/>
    <property type="project" value="TreeGrafter"/>
</dbReference>
<comment type="subcellular location">
    <subcellularLocation>
        <location evidence="1">Vacuole membrane</location>
        <topology evidence="1">Single-pass type II membrane protein</topology>
    </subcellularLocation>
</comment>
<dbReference type="OrthoDB" id="348678at2759"/>
<dbReference type="eggNOG" id="KOG3770">
    <property type="taxonomic scope" value="Eukaryota"/>
</dbReference>
<evidence type="ECO:0000313" key="16">
    <source>
        <dbReference type="EMBL" id="GAD98356.1"/>
    </source>
</evidence>
<comment type="similarity">
    <text evidence="2">Belongs to the endopolyphosphatase PPN1 family.</text>
</comment>
<evidence type="ECO:0000313" key="17">
    <source>
        <dbReference type="Proteomes" id="UP000018001"/>
    </source>
</evidence>
<organism evidence="16 17">
    <name type="scientific">Byssochlamys spectabilis (strain No. 5 / NBRC 109023)</name>
    <name type="common">Paecilomyces variotii</name>
    <dbReference type="NCBI Taxonomy" id="1356009"/>
    <lineage>
        <taxon>Eukaryota</taxon>
        <taxon>Fungi</taxon>
        <taxon>Dikarya</taxon>
        <taxon>Ascomycota</taxon>
        <taxon>Pezizomycotina</taxon>
        <taxon>Eurotiomycetes</taxon>
        <taxon>Eurotiomycetidae</taxon>
        <taxon>Eurotiales</taxon>
        <taxon>Thermoascaceae</taxon>
        <taxon>Paecilomyces</taxon>
    </lineage>
</organism>
<dbReference type="InterPro" id="IPR004843">
    <property type="entry name" value="Calcineurin-like_PHP"/>
</dbReference>
<dbReference type="GO" id="GO:0005774">
    <property type="term" value="C:vacuolar membrane"/>
    <property type="evidence" value="ECO:0007669"/>
    <property type="project" value="UniProtKB-SubCell"/>
</dbReference>
<dbReference type="EMBL" id="BAUL01000242">
    <property type="protein sequence ID" value="GAD98356.1"/>
    <property type="molecule type" value="Genomic_DNA"/>
</dbReference>
<evidence type="ECO:0000256" key="12">
    <source>
        <dbReference type="PIRNR" id="PIRNR027093"/>
    </source>
</evidence>
<keyword evidence="5 12" id="KW-0926">Vacuole</keyword>
<keyword evidence="6" id="KW-0812">Transmembrane</keyword>
<feature type="chain" id="PRO_5004736849" description="Endopolyphosphatase" evidence="14">
    <location>
        <begin position="21"/>
        <end position="698"/>
    </location>
</feature>
<evidence type="ECO:0000256" key="7">
    <source>
        <dbReference type="ARBA" id="ARBA00022801"/>
    </source>
</evidence>
<feature type="region of interest" description="Disordered" evidence="13">
    <location>
        <begin position="613"/>
        <end position="667"/>
    </location>
</feature>
<sequence length="698" mass="79995">MVAFLLALSLLTAGAACVGAGDQLPLQEQLAASRPDALDPAEIQRRPSSGLKGRFLHITDFHPDSHYRTKSSTDEDVSCHRGKGHAGYFGAEGTECDSPFSLINATFKWIDENLKDEIDFVLWTGDSARHDNDERIPRTEDEVASLNQYLVDKFVDVFGKDDNVNDTDPTNDLTIPIVPTIGNNDILPHNILRPGPNKWTKRFLKIWKPFIPEEQRHTFVEGGWYWTEVIPKRLAVVSLNTQYFYESNSAVDGCKRKSEPGYEQMEWLRTQLELFRERDMKAILIGHVPPARTKDKQNWDETCWQKYGLWLHRFRDVVVGSVYGHMNIDHFIIQDSHDVDIVKKVDTGSKTEQEFTTQSRTSYLASLRDEWSRMPSPPSDGEFLEEWELEDDEDLDLSLKKKGKKKGKFLKKIGGRWAERYSVSLVAPSVVPNYFPSLRVIEYNVTGLESAMTWAEATSSPVTIDQDIEDEASLHPDVSDNDVDKDARKHKKKGKGKGKKGSENKKPNFKVPDPPSSRAPPGPAYSNQPLSWLNYTQYFANLTKINEEAKLKESEQHSRTWREYKLAKSRPDYSKVPFEYEVEYETKTDKVYHMKDLTVRSFFKLATRIANDEPTGKDQIPSGTSQGEYIPESRNDMRSAKRDPAQAEDHPVEETKKGKGKKKHRKQHNNRVWVTFFERAFVGLFSYDDMASMQDESH</sequence>
<dbReference type="GO" id="GO:0000324">
    <property type="term" value="C:fungal-type vacuole"/>
    <property type="evidence" value="ECO:0007669"/>
    <property type="project" value="TreeGrafter"/>
</dbReference>
<feature type="region of interest" description="Disordered" evidence="13">
    <location>
        <begin position="473"/>
        <end position="528"/>
    </location>
</feature>
<dbReference type="PANTHER" id="PTHR10340">
    <property type="entry name" value="SPHINGOMYELIN PHOSPHODIESTERASE"/>
    <property type="match status" value="1"/>
</dbReference>
<keyword evidence="7 12" id="KW-0378">Hydrolase</keyword>
<evidence type="ECO:0000256" key="8">
    <source>
        <dbReference type="ARBA" id="ARBA00022968"/>
    </source>
</evidence>
<dbReference type="GO" id="GO:0004309">
    <property type="term" value="F:exopolyphosphatase activity"/>
    <property type="evidence" value="ECO:0007669"/>
    <property type="project" value="TreeGrafter"/>
</dbReference>
<proteinExistence type="inferred from homology"/>
<feature type="signal peptide" evidence="14">
    <location>
        <begin position="1"/>
        <end position="20"/>
    </location>
</feature>
<dbReference type="CDD" id="cd00842">
    <property type="entry name" value="MPP_ASMase"/>
    <property type="match status" value="1"/>
</dbReference>
<protein>
    <recommendedName>
        <fullName evidence="4 12">Endopolyphosphatase</fullName>
        <ecNumber evidence="3 12">3.6.1.10</ecNumber>
    </recommendedName>
</protein>
<accession>V5G8N5</accession>
<gene>
    <name evidence="16" type="ORF">PVAR5_7048</name>
</gene>
<dbReference type="HOGENOM" id="CLU_013424_1_1_1"/>
<feature type="compositionally biased region" description="Basic residues" evidence="13">
    <location>
        <begin position="658"/>
        <end position="667"/>
    </location>
</feature>
<comment type="function">
    <text evidence="12">Catalyzes the hydrolysis of inorganic polyphosphate (polyP) chains of many hundreds of phosphate residues into shorter lengths.</text>
</comment>
<dbReference type="Pfam" id="PF00149">
    <property type="entry name" value="Metallophos"/>
    <property type="match status" value="1"/>
</dbReference>
<evidence type="ECO:0000256" key="9">
    <source>
        <dbReference type="ARBA" id="ARBA00022989"/>
    </source>
</evidence>
<keyword evidence="9" id="KW-1133">Transmembrane helix</keyword>
<dbReference type="Proteomes" id="UP000018001">
    <property type="component" value="Unassembled WGS sequence"/>
</dbReference>
<dbReference type="Gene3D" id="3.60.21.10">
    <property type="match status" value="1"/>
</dbReference>
<dbReference type="FunCoup" id="V5G8N5">
    <property type="interactions" value="191"/>
</dbReference>
<evidence type="ECO:0000256" key="4">
    <source>
        <dbReference type="ARBA" id="ARBA00014458"/>
    </source>
</evidence>
<evidence type="ECO:0000256" key="5">
    <source>
        <dbReference type="ARBA" id="ARBA00022554"/>
    </source>
</evidence>
<dbReference type="AlphaFoldDB" id="V5G8N5"/>
<feature type="compositionally biased region" description="Basic and acidic residues" evidence="13">
    <location>
        <begin position="473"/>
        <end position="487"/>
    </location>
</feature>
<dbReference type="GO" id="GO:0006798">
    <property type="term" value="P:polyphosphate catabolic process"/>
    <property type="evidence" value="ECO:0007669"/>
    <property type="project" value="TreeGrafter"/>
</dbReference>
<dbReference type="InterPro" id="IPR041805">
    <property type="entry name" value="ASMase/PPN1_MPP"/>
</dbReference>
<dbReference type="PANTHER" id="PTHR10340:SF55">
    <property type="entry name" value="ENDOPOLYPHOSPHATASE"/>
    <property type="match status" value="1"/>
</dbReference>
<dbReference type="InterPro" id="IPR012358">
    <property type="entry name" value="EndopolyPtase_N1"/>
</dbReference>
<evidence type="ECO:0000256" key="10">
    <source>
        <dbReference type="ARBA" id="ARBA00023136"/>
    </source>
</evidence>
<keyword evidence="10 12" id="KW-0472">Membrane</keyword>
<reference evidence="17" key="1">
    <citation type="journal article" date="2014" name="Genome Announc.">
        <title>Draft genome sequence of the formaldehyde-resistant fungus Byssochlamys spectabilis No. 5 (anamorph Paecilomyces variotii No. 5) (NBRC109023).</title>
        <authorList>
            <person name="Oka T."/>
            <person name="Ekino K."/>
            <person name="Fukuda K."/>
            <person name="Nomura Y."/>
        </authorList>
    </citation>
    <scope>NUCLEOTIDE SEQUENCE [LARGE SCALE GENOMIC DNA]</scope>
    <source>
        <strain evidence="17">No. 5 / NBRC 109023</strain>
    </source>
</reference>
<name>V5G8N5_BYSSN</name>
<comment type="caution">
    <text evidence="16">The sequence shown here is derived from an EMBL/GenBank/DDBJ whole genome shotgun (WGS) entry which is preliminary data.</text>
</comment>
<dbReference type="GO" id="GO:0000298">
    <property type="term" value="F:endopolyphosphatase activity"/>
    <property type="evidence" value="ECO:0007669"/>
    <property type="project" value="UniProtKB-EC"/>
</dbReference>
<dbReference type="InterPro" id="IPR029052">
    <property type="entry name" value="Metallo-depent_PP-like"/>
</dbReference>
<dbReference type="FunFam" id="3.60.21.10:FF:000082">
    <property type="entry name" value="Endopolyphosphatase"/>
    <property type="match status" value="1"/>
</dbReference>
<feature type="compositionally biased region" description="Pro residues" evidence="13">
    <location>
        <begin position="512"/>
        <end position="523"/>
    </location>
</feature>
<evidence type="ECO:0000256" key="3">
    <source>
        <dbReference type="ARBA" id="ARBA00012459"/>
    </source>
</evidence>
<evidence type="ECO:0000259" key="15">
    <source>
        <dbReference type="Pfam" id="PF00149"/>
    </source>
</evidence>
<evidence type="ECO:0000256" key="2">
    <source>
        <dbReference type="ARBA" id="ARBA00010399"/>
    </source>
</evidence>
<dbReference type="PIRSF" id="PIRSF027093">
    <property type="entry name" value="EndopolyPtase_N1"/>
    <property type="match status" value="1"/>
</dbReference>
<keyword evidence="11" id="KW-0325">Glycoprotein</keyword>
<evidence type="ECO:0000256" key="11">
    <source>
        <dbReference type="ARBA" id="ARBA00023180"/>
    </source>
</evidence>
<evidence type="ECO:0000256" key="1">
    <source>
        <dbReference type="ARBA" id="ARBA00004576"/>
    </source>
</evidence>
<dbReference type="InParanoid" id="V5G8N5"/>
<comment type="catalytic activity">
    <reaction evidence="12">
        <text>[phosphate](n+1) + n H2O = (n+1) phosphate + n H(+)</text>
        <dbReference type="Rhea" id="RHEA:22452"/>
        <dbReference type="Rhea" id="RHEA-COMP:14280"/>
        <dbReference type="ChEBI" id="CHEBI:15377"/>
        <dbReference type="ChEBI" id="CHEBI:15378"/>
        <dbReference type="ChEBI" id="CHEBI:16838"/>
        <dbReference type="ChEBI" id="CHEBI:43474"/>
        <dbReference type="EC" id="3.6.1.10"/>
    </reaction>
</comment>
<feature type="compositionally biased region" description="Basic residues" evidence="13">
    <location>
        <begin position="488"/>
        <end position="499"/>
    </location>
</feature>
<keyword evidence="14" id="KW-0732">Signal</keyword>
<feature type="compositionally biased region" description="Basic and acidic residues" evidence="13">
    <location>
        <begin position="631"/>
        <end position="657"/>
    </location>
</feature>
<evidence type="ECO:0000256" key="14">
    <source>
        <dbReference type="SAM" id="SignalP"/>
    </source>
</evidence>
<evidence type="ECO:0000256" key="6">
    <source>
        <dbReference type="ARBA" id="ARBA00022692"/>
    </source>
</evidence>
<keyword evidence="8" id="KW-0735">Signal-anchor</keyword>
<dbReference type="SUPFAM" id="SSF56300">
    <property type="entry name" value="Metallo-dependent phosphatases"/>
    <property type="match status" value="1"/>
</dbReference>
<dbReference type="EC" id="3.6.1.10" evidence="3 12"/>
<keyword evidence="17" id="KW-1185">Reference proteome</keyword>
<feature type="domain" description="Calcineurin-like phosphoesterase" evidence="15">
    <location>
        <begin position="54"/>
        <end position="309"/>
    </location>
</feature>